<feature type="binding site" evidence="9">
    <location>
        <position position="388"/>
    </location>
    <ligand>
        <name>substrate</name>
    </ligand>
</feature>
<comment type="pathway">
    <text evidence="9">Amino-acid biosynthesis; L-arginine biosynthesis; N(2)-acetyl-L-ornithine from L-glutamate: step 1/4.</text>
</comment>
<dbReference type="Gene3D" id="3.10.20.340">
    <property type="entry name" value="ArgJ beta chain, C-terminal domain"/>
    <property type="match status" value="1"/>
</dbReference>
<dbReference type="PANTHER" id="PTHR23100">
    <property type="entry name" value="ARGININE BIOSYNTHESIS BIFUNCTIONAL PROTEIN ARGJ"/>
    <property type="match status" value="1"/>
</dbReference>
<dbReference type="EMBL" id="DUGH01000113">
    <property type="protein sequence ID" value="HIH16681.1"/>
    <property type="molecule type" value="Genomic_DNA"/>
</dbReference>
<keyword evidence="8 9" id="KW-0012">Acyltransferase</keyword>
<gene>
    <name evidence="9 10" type="primary">argJ</name>
    <name evidence="10" type="ORF">HA252_04720</name>
    <name evidence="11" type="ORF">J4203_00135</name>
</gene>
<dbReference type="NCBIfam" id="NF003802">
    <property type="entry name" value="PRK05388.1"/>
    <property type="match status" value="1"/>
</dbReference>
<comment type="catalytic activity">
    <reaction evidence="9">
        <text>N(2)-acetyl-L-ornithine + L-glutamate = N-acetyl-L-glutamate + L-ornithine</text>
        <dbReference type="Rhea" id="RHEA:15349"/>
        <dbReference type="ChEBI" id="CHEBI:29985"/>
        <dbReference type="ChEBI" id="CHEBI:44337"/>
        <dbReference type="ChEBI" id="CHEBI:46911"/>
        <dbReference type="ChEBI" id="CHEBI:57805"/>
        <dbReference type="EC" id="2.3.1.35"/>
    </reaction>
</comment>
<dbReference type="CDD" id="cd02152">
    <property type="entry name" value="OAT"/>
    <property type="match status" value="1"/>
</dbReference>
<feature type="binding site" evidence="9">
    <location>
        <position position="175"/>
    </location>
    <ligand>
        <name>substrate</name>
    </ligand>
</feature>
<dbReference type="Pfam" id="PF01960">
    <property type="entry name" value="ArgJ"/>
    <property type="match status" value="1"/>
</dbReference>
<evidence type="ECO:0000256" key="5">
    <source>
        <dbReference type="ARBA" id="ARBA00022605"/>
    </source>
</evidence>
<feature type="active site" description="Nucleophile" evidence="9">
    <location>
        <position position="186"/>
    </location>
</feature>
<dbReference type="Proteomes" id="UP000678237">
    <property type="component" value="Unassembled WGS sequence"/>
</dbReference>
<comment type="pathway">
    <text evidence="9">Amino-acid biosynthesis; L-arginine biosynthesis; L-ornithine and N-acetyl-L-glutamate from L-glutamate and N(2)-acetyl-L-ornithine (cyclic): step 1/1.</text>
</comment>
<dbReference type="HAMAP" id="MF_01106">
    <property type="entry name" value="ArgJ"/>
    <property type="match status" value="1"/>
</dbReference>
<evidence type="ECO:0000256" key="9">
    <source>
        <dbReference type="HAMAP-Rule" id="MF_01106"/>
    </source>
</evidence>
<dbReference type="GO" id="GO:0005737">
    <property type="term" value="C:cytoplasm"/>
    <property type="evidence" value="ECO:0007669"/>
    <property type="project" value="UniProtKB-SubCell"/>
</dbReference>
<evidence type="ECO:0000256" key="6">
    <source>
        <dbReference type="ARBA" id="ARBA00022679"/>
    </source>
</evidence>
<dbReference type="SUPFAM" id="SSF56266">
    <property type="entry name" value="DmpA/ArgJ-like"/>
    <property type="match status" value="1"/>
</dbReference>
<evidence type="ECO:0000256" key="4">
    <source>
        <dbReference type="ARBA" id="ARBA00022571"/>
    </source>
</evidence>
<evidence type="ECO:0000256" key="2">
    <source>
        <dbReference type="ARBA" id="ARBA00006774"/>
    </source>
</evidence>
<accession>A0A7J4JFX6</accession>
<dbReference type="GO" id="GO:0004042">
    <property type="term" value="F:L-glutamate N-acetyltransferase activity"/>
    <property type="evidence" value="ECO:0007669"/>
    <property type="project" value="UniProtKB-UniRule"/>
</dbReference>
<comment type="subcellular location">
    <subcellularLocation>
        <location evidence="1 9">Cytoplasm</location>
    </subcellularLocation>
</comment>
<organism evidence="10 12">
    <name type="scientific">Candidatus Iainarchaeum sp</name>
    <dbReference type="NCBI Taxonomy" id="3101447"/>
    <lineage>
        <taxon>Archaea</taxon>
        <taxon>Candidatus Iainarchaeota</taxon>
        <taxon>Candidatus Iainarchaeia</taxon>
        <taxon>Candidatus Iainarchaeales</taxon>
        <taxon>Candidatus Iainarchaeaceae</taxon>
        <taxon>Candidatus Iainarchaeum</taxon>
    </lineage>
</organism>
<keyword evidence="7 9" id="KW-0068">Autocatalytic cleavage</keyword>
<reference evidence="10" key="1">
    <citation type="journal article" date="2020" name="bioRxiv">
        <title>A rank-normalized archaeal taxonomy based on genome phylogeny resolves widespread incomplete and uneven classifications.</title>
        <authorList>
            <person name="Rinke C."/>
            <person name="Chuvochina M."/>
            <person name="Mussig A.J."/>
            <person name="Chaumeil P.-A."/>
            <person name="Waite D.W."/>
            <person name="Whitman W.B."/>
            <person name="Parks D.H."/>
            <person name="Hugenholtz P."/>
        </authorList>
    </citation>
    <scope>NUCLEOTIDE SEQUENCE</scope>
    <source>
        <strain evidence="10">UBA10219</strain>
    </source>
</reference>
<keyword evidence="9" id="KW-0511">Multifunctional enzyme</keyword>
<dbReference type="InterPro" id="IPR002813">
    <property type="entry name" value="Arg_biosynth_ArgJ"/>
</dbReference>
<dbReference type="InterPro" id="IPR042195">
    <property type="entry name" value="ArgJ_beta_C"/>
</dbReference>
<comment type="similarity">
    <text evidence="2 9">Belongs to the ArgJ family.</text>
</comment>
<dbReference type="PANTHER" id="PTHR23100:SF0">
    <property type="entry name" value="ARGININE BIOSYNTHESIS BIFUNCTIONAL PROTEIN ARGJ, MITOCHONDRIAL"/>
    <property type="match status" value="1"/>
</dbReference>
<comment type="function">
    <text evidence="9">Catalyzes two activities which are involved in the cyclic version of arginine biosynthesis: the synthesis of N-acetylglutamate from glutamate and acetyl-CoA as the acetyl donor, and of ornithine by transacetylation between N(2)-acetylornithine and glutamate.</text>
</comment>
<dbReference type="EMBL" id="JAGVWE010000002">
    <property type="protein sequence ID" value="MBS3062256.1"/>
    <property type="molecule type" value="Genomic_DNA"/>
</dbReference>
<evidence type="ECO:0000313" key="10">
    <source>
        <dbReference type="EMBL" id="HIH16681.1"/>
    </source>
</evidence>
<keyword evidence="3 9" id="KW-0963">Cytoplasm</keyword>
<reference evidence="11" key="2">
    <citation type="submission" date="2021-03" db="EMBL/GenBank/DDBJ databases">
        <authorList>
            <person name="Jaffe A."/>
        </authorList>
    </citation>
    <scope>NUCLEOTIDE SEQUENCE</scope>
    <source>
        <strain evidence="11">RIFCSPLOWO2_01_FULL_58_19</strain>
    </source>
</reference>
<feature type="site" description="Involved in the stabilization of negative charge on the oxyanion by the formation of the oxyanion hole" evidence="9">
    <location>
        <position position="116"/>
    </location>
</feature>
<feature type="binding site" evidence="9">
    <location>
        <position position="153"/>
    </location>
    <ligand>
        <name>substrate</name>
    </ligand>
</feature>
<reference evidence="11" key="3">
    <citation type="submission" date="2021-05" db="EMBL/GenBank/DDBJ databases">
        <title>Protein family content uncovers lineage relationships and bacterial pathway maintenance mechanisms in DPANN archaea.</title>
        <authorList>
            <person name="Castelle C.J."/>
            <person name="Meheust R."/>
            <person name="Jaffe A.L."/>
            <person name="Seitz K."/>
            <person name="Gong X."/>
            <person name="Baker B.J."/>
            <person name="Banfield J.F."/>
        </authorList>
    </citation>
    <scope>NUCLEOTIDE SEQUENCE</scope>
    <source>
        <strain evidence="11">RIFCSPLOWO2_01_FULL_58_19</strain>
    </source>
</reference>
<dbReference type="GO" id="GO:0006526">
    <property type="term" value="P:L-arginine biosynthetic process"/>
    <property type="evidence" value="ECO:0007669"/>
    <property type="project" value="UniProtKB-UniRule"/>
</dbReference>
<evidence type="ECO:0000313" key="11">
    <source>
        <dbReference type="EMBL" id="MBS3062256.1"/>
    </source>
</evidence>
<feature type="chain" id="PRO_5029982059" description="Arginine biosynthesis bifunctional protein ArgJ alpha chain" evidence="9">
    <location>
        <begin position="1"/>
        <end position="185"/>
    </location>
</feature>
<proteinExistence type="inferred from homology"/>
<feature type="site" description="Involved in the stabilization of negative charge on the oxyanion by the formation of the oxyanion hole" evidence="9">
    <location>
        <position position="115"/>
    </location>
</feature>
<dbReference type="FunFam" id="3.10.20.340:FF:000003">
    <property type="entry name" value="Arginine biosynthesis bifunctional protein ArgJ"/>
    <property type="match status" value="1"/>
</dbReference>
<keyword evidence="6 9" id="KW-0808">Transferase</keyword>
<protein>
    <recommendedName>
        <fullName evidence="9">Arginine biosynthesis bifunctional protein ArgJ</fullName>
    </recommendedName>
    <domain>
        <recommendedName>
            <fullName evidence="9">Glutamate N-acetyltransferase</fullName>
            <ecNumber evidence="9">2.3.1.35</ecNumber>
        </recommendedName>
        <alternativeName>
            <fullName evidence="9">Ornithine acetyltransferase</fullName>
            <shortName evidence="9">OATase</shortName>
        </alternativeName>
        <alternativeName>
            <fullName evidence="9">Ornithine transacetylase</fullName>
        </alternativeName>
    </domain>
    <domain>
        <recommendedName>
            <fullName evidence="9">Amino-acid acetyltransferase</fullName>
            <ecNumber evidence="9">2.3.1.1</ecNumber>
        </recommendedName>
        <alternativeName>
            <fullName evidence="9">N-acetylglutamate synthase</fullName>
            <shortName evidence="9">AGSase</shortName>
        </alternativeName>
    </domain>
    <component>
        <recommendedName>
            <fullName evidence="9">Arginine biosynthesis bifunctional protein ArgJ alpha chain</fullName>
        </recommendedName>
    </component>
    <component>
        <recommendedName>
            <fullName evidence="9">Arginine biosynthesis bifunctional protein ArgJ beta chain</fullName>
        </recommendedName>
    </component>
</protein>
<evidence type="ECO:0000256" key="3">
    <source>
        <dbReference type="ARBA" id="ARBA00022490"/>
    </source>
</evidence>
<name>A0A7J4JFX6_9ARCH</name>
<feature type="chain" id="PRO_5029982060" description="Arginine biosynthesis bifunctional protein ArgJ beta chain" evidence="9">
    <location>
        <begin position="186"/>
        <end position="393"/>
    </location>
</feature>
<dbReference type="NCBIfam" id="TIGR00120">
    <property type="entry name" value="ArgJ"/>
    <property type="match status" value="1"/>
</dbReference>
<comment type="subunit">
    <text evidence="9">Heterotetramer of two alpha and two beta chains.</text>
</comment>
<feature type="binding site" evidence="9">
    <location>
        <position position="393"/>
    </location>
    <ligand>
        <name>substrate</name>
    </ligand>
</feature>
<dbReference type="Gene3D" id="3.60.70.12">
    <property type="entry name" value="L-amino peptidase D-ALA esterase/amidase"/>
    <property type="match status" value="1"/>
</dbReference>
<feature type="binding site" evidence="9">
    <location>
        <position position="266"/>
    </location>
    <ligand>
        <name>substrate</name>
    </ligand>
</feature>
<comment type="caution">
    <text evidence="10">The sequence shown here is derived from an EMBL/GenBank/DDBJ whole genome shotgun (WGS) entry which is preliminary data.</text>
</comment>
<evidence type="ECO:0000256" key="8">
    <source>
        <dbReference type="ARBA" id="ARBA00023315"/>
    </source>
</evidence>
<feature type="binding site" evidence="9">
    <location>
        <position position="186"/>
    </location>
    <ligand>
        <name>substrate</name>
    </ligand>
</feature>
<dbReference type="InterPro" id="IPR016117">
    <property type="entry name" value="ArgJ-like_dom_sf"/>
</dbReference>
<dbReference type="EC" id="2.3.1.35" evidence="9"/>
<dbReference type="UniPathway" id="UPA00068">
    <property type="reaction ID" value="UER00106"/>
</dbReference>
<evidence type="ECO:0000256" key="1">
    <source>
        <dbReference type="ARBA" id="ARBA00004496"/>
    </source>
</evidence>
<evidence type="ECO:0000313" key="12">
    <source>
        <dbReference type="Proteomes" id="UP000564964"/>
    </source>
</evidence>
<dbReference type="Proteomes" id="UP000564964">
    <property type="component" value="Unassembled WGS sequence"/>
</dbReference>
<evidence type="ECO:0000256" key="7">
    <source>
        <dbReference type="ARBA" id="ARBA00022813"/>
    </source>
</evidence>
<dbReference type="GO" id="GO:0006592">
    <property type="term" value="P:ornithine biosynthetic process"/>
    <property type="evidence" value="ECO:0007669"/>
    <property type="project" value="TreeGrafter"/>
</dbReference>
<keyword evidence="4 9" id="KW-0055">Arginine biosynthesis</keyword>
<dbReference type="EC" id="2.3.1.1" evidence="9"/>
<comment type="catalytic activity">
    <reaction evidence="9">
        <text>L-glutamate + acetyl-CoA = N-acetyl-L-glutamate + CoA + H(+)</text>
        <dbReference type="Rhea" id="RHEA:24292"/>
        <dbReference type="ChEBI" id="CHEBI:15378"/>
        <dbReference type="ChEBI" id="CHEBI:29985"/>
        <dbReference type="ChEBI" id="CHEBI:44337"/>
        <dbReference type="ChEBI" id="CHEBI:57287"/>
        <dbReference type="ChEBI" id="CHEBI:57288"/>
        <dbReference type="EC" id="2.3.1.1"/>
    </reaction>
</comment>
<sequence>MKACQGQGITFPRGFQAAGLFAGFKRAKKDFSLVYSEEPCAAAGVFTSNSVKAAPVLLSQQKLPNGFGAANAVAIVSGVANACTGEQGLENEAKKVAWVAGELGLPPERVLTASTGVIGKHLDVGKLLALKGLKAALSDSGLAALDAAQAILTTDSVEKTVAVQGKGFRVAGMAKGSGMIHPNMATMLAVICSDAVIDAAALKAALKQAVDKSFNMISVDGDMSTNDCVFALANGASGVKPSVAEFQEALDFVCLELAKKIVADGEGATKTFAVKVKGAAREAQAVAFAKAVASSNLVKAAIHGGDLNWGRVFSAMGSTGQAFDLGKVALFVGPVKVFNGGGPQEFDKALALEVLSARHLEILVDLGIGRASATAFGCDLSEEYVKINSAYCT</sequence>
<dbReference type="AlphaFoldDB" id="A0A7J4JFX6"/>
<dbReference type="GO" id="GO:0004358">
    <property type="term" value="F:L-glutamate N-acetyltransferase activity, acting on acetyl-L-ornithine as donor"/>
    <property type="evidence" value="ECO:0007669"/>
    <property type="project" value="UniProtKB-UniRule"/>
</dbReference>
<feature type="site" description="Cleavage; by autolysis" evidence="9">
    <location>
        <begin position="185"/>
        <end position="186"/>
    </location>
</feature>
<dbReference type="FunFam" id="3.60.70.12:FF:000001">
    <property type="entry name" value="Arginine biosynthesis bifunctional protein ArgJ, chloroplastic"/>
    <property type="match status" value="1"/>
</dbReference>
<keyword evidence="5 9" id="KW-0028">Amino-acid biosynthesis</keyword>